<dbReference type="Gene3D" id="3.10.450.490">
    <property type="match status" value="1"/>
</dbReference>
<evidence type="ECO:0000313" key="12">
    <source>
        <dbReference type="EMBL" id="GAA3720135.1"/>
    </source>
</evidence>
<keyword evidence="7 8" id="KW-0482">Metalloprotease</keyword>
<comment type="cofactor">
    <cofactor evidence="8">
        <name>Zn(2+)</name>
        <dbReference type="ChEBI" id="CHEBI:29105"/>
    </cofactor>
</comment>
<dbReference type="InterPro" id="IPR050728">
    <property type="entry name" value="Zinc_Metalloprotease_M4"/>
</dbReference>
<dbReference type="EC" id="3.4.24.-" evidence="8"/>
<feature type="domain" description="FTP" evidence="11">
    <location>
        <begin position="92"/>
        <end position="138"/>
    </location>
</feature>
<dbReference type="PROSITE" id="PS51318">
    <property type="entry name" value="TAT"/>
    <property type="match status" value="1"/>
</dbReference>
<gene>
    <name evidence="12" type="ORF">GCM10023082_16920</name>
</gene>
<comment type="caution">
    <text evidence="12">The sequence shown here is derived from an EMBL/GenBank/DDBJ whole genome shotgun (WGS) entry which is preliminary data.</text>
</comment>
<dbReference type="Pfam" id="PF02868">
    <property type="entry name" value="Peptidase_M4_C"/>
    <property type="match status" value="1"/>
</dbReference>
<dbReference type="InterPro" id="IPR027268">
    <property type="entry name" value="Peptidase_M4/M1_CTD_sf"/>
</dbReference>
<dbReference type="InterPro" id="IPR013856">
    <property type="entry name" value="Peptidase_M4_domain"/>
</dbReference>
<evidence type="ECO:0000313" key="13">
    <source>
        <dbReference type="Proteomes" id="UP001499884"/>
    </source>
</evidence>
<dbReference type="SUPFAM" id="SSF55486">
    <property type="entry name" value="Metalloproteases ('zincins'), catalytic domain"/>
    <property type="match status" value="1"/>
</dbReference>
<dbReference type="RefSeq" id="WP_425588230.1">
    <property type="nucleotide sequence ID" value="NZ_BAABEP010000007.1"/>
</dbReference>
<dbReference type="Gene3D" id="1.10.390.10">
    <property type="entry name" value="Neutral Protease Domain 2"/>
    <property type="match status" value="1"/>
</dbReference>
<evidence type="ECO:0000256" key="4">
    <source>
        <dbReference type="ARBA" id="ARBA00022729"/>
    </source>
</evidence>
<dbReference type="Gene3D" id="3.10.170.10">
    <property type="match status" value="1"/>
</dbReference>
<comment type="subcellular location">
    <subcellularLocation>
        <location evidence="8">Secreted</location>
    </subcellularLocation>
</comment>
<dbReference type="PRINTS" id="PR00730">
    <property type="entry name" value="THERMOLYSIN"/>
</dbReference>
<name>A0ABP7EL28_9ACTN</name>
<feature type="domain" description="Peptidase M4" evidence="9">
    <location>
        <begin position="232"/>
        <end position="378"/>
    </location>
</feature>
<evidence type="ECO:0000259" key="11">
    <source>
        <dbReference type="Pfam" id="PF07504"/>
    </source>
</evidence>
<dbReference type="Proteomes" id="UP001499884">
    <property type="component" value="Unassembled WGS sequence"/>
</dbReference>
<evidence type="ECO:0000256" key="2">
    <source>
        <dbReference type="ARBA" id="ARBA00022670"/>
    </source>
</evidence>
<keyword evidence="4 8" id="KW-0732">Signal</keyword>
<dbReference type="EMBL" id="BAABEP010000007">
    <property type="protein sequence ID" value="GAA3720135.1"/>
    <property type="molecule type" value="Genomic_DNA"/>
</dbReference>
<dbReference type="InterPro" id="IPR011096">
    <property type="entry name" value="FTP_domain"/>
</dbReference>
<feature type="signal peptide" evidence="8">
    <location>
        <begin position="1"/>
        <end position="33"/>
    </location>
</feature>
<protein>
    <recommendedName>
        <fullName evidence="8">Neutral metalloproteinase</fullName>
        <ecNumber evidence="8">3.4.24.-</ecNumber>
    </recommendedName>
</protein>
<keyword evidence="6 8" id="KW-0862">Zinc</keyword>
<feature type="domain" description="Peptidase M4 C-terminal" evidence="10">
    <location>
        <begin position="382"/>
        <end position="556"/>
    </location>
</feature>
<keyword evidence="5 8" id="KW-0378">Hydrolase</keyword>
<evidence type="ECO:0000256" key="1">
    <source>
        <dbReference type="ARBA" id="ARBA00009388"/>
    </source>
</evidence>
<evidence type="ECO:0000256" key="5">
    <source>
        <dbReference type="ARBA" id="ARBA00022801"/>
    </source>
</evidence>
<dbReference type="CDD" id="cd09597">
    <property type="entry name" value="M4_TLP"/>
    <property type="match status" value="1"/>
</dbReference>
<accession>A0ABP7EL28</accession>
<dbReference type="PANTHER" id="PTHR33794">
    <property type="entry name" value="BACILLOLYSIN"/>
    <property type="match status" value="1"/>
</dbReference>
<keyword evidence="3" id="KW-0479">Metal-binding</keyword>
<dbReference type="PANTHER" id="PTHR33794:SF1">
    <property type="entry name" value="BACILLOLYSIN"/>
    <property type="match status" value="1"/>
</dbReference>
<dbReference type="InterPro" id="IPR001570">
    <property type="entry name" value="Peptidase_M4_C_domain"/>
</dbReference>
<evidence type="ECO:0000256" key="8">
    <source>
        <dbReference type="RuleBase" id="RU366073"/>
    </source>
</evidence>
<comment type="similarity">
    <text evidence="1 8">Belongs to the peptidase M4 family.</text>
</comment>
<evidence type="ECO:0000256" key="3">
    <source>
        <dbReference type="ARBA" id="ARBA00022723"/>
    </source>
</evidence>
<evidence type="ECO:0000256" key="7">
    <source>
        <dbReference type="ARBA" id="ARBA00023049"/>
    </source>
</evidence>
<proteinExistence type="inferred from homology"/>
<feature type="chain" id="PRO_5044951547" description="Neutral metalloproteinase" evidence="8">
    <location>
        <begin position="34"/>
        <end position="560"/>
    </location>
</feature>
<dbReference type="InterPro" id="IPR006311">
    <property type="entry name" value="TAT_signal"/>
</dbReference>
<organism evidence="12 13">
    <name type="scientific">Streptomyces tremellae</name>
    <dbReference type="NCBI Taxonomy" id="1124239"/>
    <lineage>
        <taxon>Bacteria</taxon>
        <taxon>Bacillati</taxon>
        <taxon>Actinomycetota</taxon>
        <taxon>Actinomycetes</taxon>
        <taxon>Kitasatosporales</taxon>
        <taxon>Streptomycetaceae</taxon>
        <taxon>Streptomyces</taxon>
    </lineage>
</organism>
<keyword evidence="8" id="KW-0964">Secreted</keyword>
<evidence type="ECO:0000259" key="10">
    <source>
        <dbReference type="Pfam" id="PF02868"/>
    </source>
</evidence>
<dbReference type="Pfam" id="PF07504">
    <property type="entry name" value="FTP"/>
    <property type="match status" value="1"/>
</dbReference>
<keyword evidence="13" id="KW-1185">Reference proteome</keyword>
<dbReference type="Gene3D" id="3.10.450.40">
    <property type="match status" value="1"/>
</dbReference>
<dbReference type="Pfam" id="PF01447">
    <property type="entry name" value="Peptidase_M4"/>
    <property type="match status" value="1"/>
</dbReference>
<dbReference type="InterPro" id="IPR023612">
    <property type="entry name" value="Peptidase_M4"/>
</dbReference>
<sequence>MRSTPKRRAVTTGAAVAAAALLAAALQTGTASAGASSVQGTAPAALVAAGQDARPGALPRELTPSLHARLIAEAENGTAAQARQLGLGPQEKLVVKDVVQDADGTTHTRYERTYQGLPVLGGDMVVATSSAGATKSVDKASKASLTGVSTTADVAPAAASRQALSAAAAAGSAQSAPDAAPRKVVWMAQGAPRLAYETVVGGFQEDGTPNQLHVVTDAATGEKIFQWQGIETGVGNTEYSGQVTVNSVKSGSAYQLTDTPRGGHNTYNLNRATSGRGTLFSGPDDVWGNGVGTNTETPAADAAYGAGLTWDYYKDVHGRTGIKGNGVAAYSRVHYSSGYVNAFWDDSCFCMTYGDGAGNKAPLTAIDVAGHEMSHGVTAATAGLVYSGESGGLNEATSDIFGTAVEWYANNTTDPGDYLIGEKIDINGDGSPLRYMDQPSKDGASADYWSSSTGRLDVHYSSGVANHFFYLLSEGSGAKTVGGVKYNSPTSDGKPVTGIGRDKAEQIWFRALSTKFTSNTNYAAARTGTLAAAADLYGNGSAEYTAVANAWAAVNVGARP</sequence>
<evidence type="ECO:0000259" key="9">
    <source>
        <dbReference type="Pfam" id="PF01447"/>
    </source>
</evidence>
<reference evidence="13" key="1">
    <citation type="journal article" date="2019" name="Int. J. Syst. Evol. Microbiol.">
        <title>The Global Catalogue of Microorganisms (GCM) 10K type strain sequencing project: providing services to taxonomists for standard genome sequencing and annotation.</title>
        <authorList>
            <consortium name="The Broad Institute Genomics Platform"/>
            <consortium name="The Broad Institute Genome Sequencing Center for Infectious Disease"/>
            <person name="Wu L."/>
            <person name="Ma J."/>
        </authorList>
    </citation>
    <scope>NUCLEOTIDE SEQUENCE [LARGE SCALE GENOMIC DNA]</scope>
    <source>
        <strain evidence="13">JCM 30846</strain>
    </source>
</reference>
<evidence type="ECO:0000256" key="6">
    <source>
        <dbReference type="ARBA" id="ARBA00022833"/>
    </source>
</evidence>
<comment type="function">
    <text evidence="8">Extracellular zinc metalloprotease.</text>
</comment>
<keyword evidence="2 8" id="KW-0645">Protease</keyword>